<keyword evidence="2" id="KW-1185">Reference proteome</keyword>
<dbReference type="EMBL" id="VJMJ01000087">
    <property type="protein sequence ID" value="KAF0736813.1"/>
    <property type="molecule type" value="Genomic_DNA"/>
</dbReference>
<gene>
    <name evidence="1" type="ORF">Ae201684_006970</name>
</gene>
<name>A0A6G0XA11_9STRA</name>
<evidence type="ECO:0008006" key="3">
    <source>
        <dbReference type="Google" id="ProtNLM"/>
    </source>
</evidence>
<proteinExistence type="predicted"/>
<accession>A0A6G0XA11</accession>
<sequence>MQDYVNDAKRKYRETKNTVFKHAGVYKILCRLPKFEVSRSVIASQVRQALDLDSGESLAETENVVQIAKRPTIGKKKSKHMKMAVEESSSRAVQLARLADASEKKNEMLHEHIMMELFKLDPNSDESRRYFSLKRKQFIDEAEKLVQQRNDSDVEDVV</sequence>
<dbReference type="AlphaFoldDB" id="A0A6G0XA11"/>
<organism evidence="1 2">
    <name type="scientific">Aphanomyces euteiches</name>
    <dbReference type="NCBI Taxonomy" id="100861"/>
    <lineage>
        <taxon>Eukaryota</taxon>
        <taxon>Sar</taxon>
        <taxon>Stramenopiles</taxon>
        <taxon>Oomycota</taxon>
        <taxon>Saprolegniomycetes</taxon>
        <taxon>Saprolegniales</taxon>
        <taxon>Verrucalvaceae</taxon>
        <taxon>Aphanomyces</taxon>
    </lineage>
</organism>
<dbReference type="Proteomes" id="UP000481153">
    <property type="component" value="Unassembled WGS sequence"/>
</dbReference>
<reference evidence="1 2" key="1">
    <citation type="submission" date="2019-07" db="EMBL/GenBank/DDBJ databases">
        <title>Genomics analysis of Aphanomyces spp. identifies a new class of oomycete effector associated with host adaptation.</title>
        <authorList>
            <person name="Gaulin E."/>
        </authorList>
    </citation>
    <scope>NUCLEOTIDE SEQUENCE [LARGE SCALE GENOMIC DNA]</scope>
    <source>
        <strain evidence="1 2">ATCC 201684</strain>
    </source>
</reference>
<dbReference type="VEuPathDB" id="FungiDB:AeMF1_010829"/>
<protein>
    <recommendedName>
        <fullName evidence="3">No apical meristem-associated C-terminal domain-containing protein</fullName>
    </recommendedName>
</protein>
<comment type="caution">
    <text evidence="1">The sequence shown here is derived from an EMBL/GenBank/DDBJ whole genome shotgun (WGS) entry which is preliminary data.</text>
</comment>
<evidence type="ECO:0000313" key="1">
    <source>
        <dbReference type="EMBL" id="KAF0736813.1"/>
    </source>
</evidence>
<evidence type="ECO:0000313" key="2">
    <source>
        <dbReference type="Proteomes" id="UP000481153"/>
    </source>
</evidence>